<feature type="domain" description="Gamma tubulin complex component C-terminal" evidence="6">
    <location>
        <begin position="33"/>
        <end position="142"/>
    </location>
</feature>
<dbReference type="GO" id="GO:0000930">
    <property type="term" value="C:gamma-tubulin complex"/>
    <property type="evidence" value="ECO:0007669"/>
    <property type="project" value="TreeGrafter"/>
</dbReference>
<reference evidence="7" key="1">
    <citation type="submission" date="2022-05" db="EMBL/GenBank/DDBJ databases">
        <authorList>
            <person name="Okamura Y."/>
        </authorList>
    </citation>
    <scope>NUCLEOTIDE SEQUENCE</scope>
</reference>
<proteinExistence type="inferred from homology"/>
<dbReference type="PANTHER" id="PTHR19302:SF13">
    <property type="entry name" value="GAMMA-TUBULIN COMPLEX COMPONENT 2"/>
    <property type="match status" value="1"/>
</dbReference>
<dbReference type="PANTHER" id="PTHR19302">
    <property type="entry name" value="GAMMA TUBULIN COMPLEX PROTEIN"/>
    <property type="match status" value="1"/>
</dbReference>
<organism evidence="7 8">
    <name type="scientific">Pieris brassicae</name>
    <name type="common">White butterfly</name>
    <name type="synonym">Large white butterfly</name>
    <dbReference type="NCBI Taxonomy" id="7116"/>
    <lineage>
        <taxon>Eukaryota</taxon>
        <taxon>Metazoa</taxon>
        <taxon>Ecdysozoa</taxon>
        <taxon>Arthropoda</taxon>
        <taxon>Hexapoda</taxon>
        <taxon>Insecta</taxon>
        <taxon>Pterygota</taxon>
        <taxon>Neoptera</taxon>
        <taxon>Endopterygota</taxon>
        <taxon>Lepidoptera</taxon>
        <taxon>Glossata</taxon>
        <taxon>Ditrysia</taxon>
        <taxon>Papilionoidea</taxon>
        <taxon>Pieridae</taxon>
        <taxon>Pierinae</taxon>
        <taxon>Pieris</taxon>
    </lineage>
</organism>
<dbReference type="GO" id="GO:0051321">
    <property type="term" value="P:meiotic cell cycle"/>
    <property type="evidence" value="ECO:0007669"/>
    <property type="project" value="TreeGrafter"/>
</dbReference>
<dbReference type="GO" id="GO:0000922">
    <property type="term" value="C:spindle pole"/>
    <property type="evidence" value="ECO:0007669"/>
    <property type="project" value="InterPro"/>
</dbReference>
<dbReference type="InterPro" id="IPR040457">
    <property type="entry name" value="GCP_C"/>
</dbReference>
<dbReference type="GO" id="GO:0031122">
    <property type="term" value="P:cytoplasmic microtubule organization"/>
    <property type="evidence" value="ECO:0007669"/>
    <property type="project" value="TreeGrafter"/>
</dbReference>
<comment type="similarity">
    <text evidence="1 5">Belongs to the TUBGCP family.</text>
</comment>
<evidence type="ECO:0000313" key="7">
    <source>
        <dbReference type="EMBL" id="CAH4033335.1"/>
    </source>
</evidence>
<dbReference type="Gene3D" id="1.20.120.1900">
    <property type="entry name" value="Gamma-tubulin complex, C-terminal domain"/>
    <property type="match status" value="1"/>
</dbReference>
<keyword evidence="4 5" id="KW-0206">Cytoskeleton</keyword>
<accession>A0A9P0TM26</accession>
<dbReference type="GO" id="GO:0051225">
    <property type="term" value="P:spindle assembly"/>
    <property type="evidence" value="ECO:0007669"/>
    <property type="project" value="TreeGrafter"/>
</dbReference>
<sequence length="163" mass="18197">MFAEERINCNNILDIMISNIIPSYSTKSPLGCVNNVDEVLERHNDFLESCLGDCMLTSPQLLKAFTTLLLVCVQFCTFIQENTCGTTSSGSADSFSQSVSRYGLRFTAGLLSVLAIIERMARDNNTNKLLNISARLKFNTYYAKQLEKFCADGKFLCVDMRAT</sequence>
<dbReference type="GO" id="GO:0005874">
    <property type="term" value="C:microtubule"/>
    <property type="evidence" value="ECO:0007669"/>
    <property type="project" value="UniProtKB-KW"/>
</dbReference>
<keyword evidence="3 5" id="KW-0493">Microtubule</keyword>
<name>A0A9P0TM26_PIEBR</name>
<evidence type="ECO:0000256" key="3">
    <source>
        <dbReference type="ARBA" id="ARBA00022701"/>
    </source>
</evidence>
<comment type="subcellular location">
    <subcellularLocation>
        <location evidence="5">Cytoplasm</location>
        <location evidence="5">Cytoskeleton</location>
        <location evidence="5">Microtubule organizing center</location>
    </subcellularLocation>
</comment>
<gene>
    <name evidence="7" type="ORF">PIBRA_LOCUS9634</name>
</gene>
<evidence type="ECO:0000256" key="4">
    <source>
        <dbReference type="ARBA" id="ARBA00023212"/>
    </source>
</evidence>
<dbReference type="InterPro" id="IPR007259">
    <property type="entry name" value="GCP"/>
</dbReference>
<evidence type="ECO:0000313" key="8">
    <source>
        <dbReference type="Proteomes" id="UP001152562"/>
    </source>
</evidence>
<protein>
    <recommendedName>
        <fullName evidence="5">Gamma-tubulin complex component</fullName>
    </recommendedName>
</protein>
<dbReference type="AlphaFoldDB" id="A0A9P0TM26"/>
<dbReference type="Proteomes" id="UP001152562">
    <property type="component" value="Unassembled WGS sequence"/>
</dbReference>
<evidence type="ECO:0000256" key="1">
    <source>
        <dbReference type="ARBA" id="ARBA00010337"/>
    </source>
</evidence>
<dbReference type="InterPro" id="IPR042241">
    <property type="entry name" value="GCP_C_sf"/>
</dbReference>
<comment type="caution">
    <text evidence="7">The sequence shown here is derived from an EMBL/GenBank/DDBJ whole genome shotgun (WGS) entry which is preliminary data.</text>
</comment>
<dbReference type="GO" id="GO:0051011">
    <property type="term" value="F:microtubule minus-end binding"/>
    <property type="evidence" value="ECO:0007669"/>
    <property type="project" value="TreeGrafter"/>
</dbReference>
<evidence type="ECO:0000256" key="2">
    <source>
        <dbReference type="ARBA" id="ARBA00022490"/>
    </source>
</evidence>
<evidence type="ECO:0000256" key="5">
    <source>
        <dbReference type="RuleBase" id="RU363050"/>
    </source>
</evidence>
<dbReference type="GO" id="GO:0007020">
    <property type="term" value="P:microtubule nucleation"/>
    <property type="evidence" value="ECO:0007669"/>
    <property type="project" value="InterPro"/>
</dbReference>
<dbReference type="GO" id="GO:0043015">
    <property type="term" value="F:gamma-tubulin binding"/>
    <property type="evidence" value="ECO:0007669"/>
    <property type="project" value="InterPro"/>
</dbReference>
<dbReference type="Pfam" id="PF04130">
    <property type="entry name" value="GCP_C_terminal"/>
    <property type="match status" value="1"/>
</dbReference>
<dbReference type="EMBL" id="CALOZG010000029">
    <property type="protein sequence ID" value="CAH4033335.1"/>
    <property type="molecule type" value="Genomic_DNA"/>
</dbReference>
<dbReference type="GO" id="GO:0000278">
    <property type="term" value="P:mitotic cell cycle"/>
    <property type="evidence" value="ECO:0007669"/>
    <property type="project" value="TreeGrafter"/>
</dbReference>
<evidence type="ECO:0000259" key="6">
    <source>
        <dbReference type="Pfam" id="PF04130"/>
    </source>
</evidence>
<keyword evidence="2 5" id="KW-0963">Cytoplasm</keyword>
<keyword evidence="8" id="KW-1185">Reference proteome</keyword>